<evidence type="ECO:0000256" key="2">
    <source>
        <dbReference type="ARBA" id="ARBA00022692"/>
    </source>
</evidence>
<dbReference type="PANTHER" id="PTHR21640:SF1">
    <property type="entry name" value="NESPRIN-4"/>
    <property type="match status" value="1"/>
</dbReference>
<dbReference type="Proteomes" id="UP000504632">
    <property type="component" value="Chromosome 6"/>
</dbReference>
<dbReference type="AlphaFoldDB" id="A0A6J2VPK1"/>
<dbReference type="SMART" id="SM00150">
    <property type="entry name" value="SPEC"/>
    <property type="match status" value="2"/>
</dbReference>
<dbReference type="GO" id="GO:0005640">
    <property type="term" value="C:nuclear outer membrane"/>
    <property type="evidence" value="ECO:0007669"/>
    <property type="project" value="UniProtKB-SubCell"/>
</dbReference>
<evidence type="ECO:0000313" key="12">
    <source>
        <dbReference type="RefSeq" id="XP_030634007.1"/>
    </source>
</evidence>
<feature type="region of interest" description="Disordered" evidence="8">
    <location>
        <begin position="492"/>
        <end position="523"/>
    </location>
</feature>
<feature type="compositionally biased region" description="Acidic residues" evidence="8">
    <location>
        <begin position="23"/>
        <end position="33"/>
    </location>
</feature>
<evidence type="ECO:0000313" key="11">
    <source>
        <dbReference type="Proteomes" id="UP000504632"/>
    </source>
</evidence>
<dbReference type="GO" id="GO:0034993">
    <property type="term" value="C:meiotic nuclear membrane microtubule tethering complex"/>
    <property type="evidence" value="ECO:0007669"/>
    <property type="project" value="InterPro"/>
</dbReference>
<comment type="subcellular location">
    <subcellularLocation>
        <location evidence="6">Nucleus outer membrane</location>
        <topology evidence="6">Single-pass type IV membrane protein</topology>
    </subcellularLocation>
</comment>
<feature type="compositionally biased region" description="Polar residues" evidence="8">
    <location>
        <begin position="452"/>
        <end position="476"/>
    </location>
</feature>
<evidence type="ECO:0000256" key="1">
    <source>
        <dbReference type="ARBA" id="ARBA00008619"/>
    </source>
</evidence>
<gene>
    <name evidence="12" type="primary">LOC115815183</name>
</gene>
<evidence type="ECO:0000256" key="4">
    <source>
        <dbReference type="ARBA" id="ARBA00023136"/>
    </source>
</evidence>
<organism evidence="11 12">
    <name type="scientific">Chanos chanos</name>
    <name type="common">Milkfish</name>
    <name type="synonym">Mugil chanos</name>
    <dbReference type="NCBI Taxonomy" id="29144"/>
    <lineage>
        <taxon>Eukaryota</taxon>
        <taxon>Metazoa</taxon>
        <taxon>Chordata</taxon>
        <taxon>Craniata</taxon>
        <taxon>Vertebrata</taxon>
        <taxon>Euteleostomi</taxon>
        <taxon>Actinopterygii</taxon>
        <taxon>Neopterygii</taxon>
        <taxon>Teleostei</taxon>
        <taxon>Ostariophysi</taxon>
        <taxon>Gonorynchiformes</taxon>
        <taxon>Chanidae</taxon>
        <taxon>Chanos</taxon>
    </lineage>
</organism>
<feature type="topological domain" description="Cytoplasmic" evidence="7">
    <location>
        <begin position="1"/>
        <end position="624"/>
    </location>
</feature>
<dbReference type="Gene3D" id="1.20.58.60">
    <property type="match status" value="1"/>
</dbReference>
<comment type="similarity">
    <text evidence="1">Belongs to the nesprin family.</text>
</comment>
<dbReference type="SMART" id="SM01249">
    <property type="entry name" value="KASH"/>
    <property type="match status" value="1"/>
</dbReference>
<keyword evidence="11" id="KW-1185">Reference proteome</keyword>
<feature type="region of interest" description="Disordered" evidence="8">
    <location>
        <begin position="442"/>
        <end position="476"/>
    </location>
</feature>
<feature type="region of interest" description="Disordered" evidence="8">
    <location>
        <begin position="1"/>
        <end position="37"/>
    </location>
</feature>
<feature type="region of interest" description="Disordered" evidence="8">
    <location>
        <begin position="536"/>
        <end position="558"/>
    </location>
</feature>
<accession>A0A6J2VPK1</accession>
<feature type="compositionally biased region" description="Polar residues" evidence="8">
    <location>
        <begin position="497"/>
        <end position="519"/>
    </location>
</feature>
<evidence type="ECO:0000256" key="7">
    <source>
        <dbReference type="PROSITE-ProRule" id="PRU00385"/>
    </source>
</evidence>
<evidence type="ECO:0000259" key="10">
    <source>
        <dbReference type="PROSITE" id="PS51049"/>
    </source>
</evidence>
<feature type="topological domain" description="Perinuclear space" evidence="7">
    <location>
        <begin position="646"/>
        <end position="675"/>
    </location>
</feature>
<keyword evidence="5" id="KW-0539">Nucleus</keyword>
<dbReference type="OrthoDB" id="8676767at2759"/>
<dbReference type="GeneID" id="115815183"/>
<dbReference type="RefSeq" id="XP_030634007.1">
    <property type="nucleotide sequence ID" value="XM_030778147.1"/>
</dbReference>
<keyword evidence="3 9" id="KW-1133">Transmembrane helix</keyword>
<dbReference type="InterPro" id="IPR012315">
    <property type="entry name" value="KASH"/>
</dbReference>
<dbReference type="InterPro" id="IPR030268">
    <property type="entry name" value="SYNE4"/>
</dbReference>
<dbReference type="InterPro" id="IPR018159">
    <property type="entry name" value="Spectrin/alpha-actinin"/>
</dbReference>
<dbReference type="PROSITE" id="PS51049">
    <property type="entry name" value="KASH"/>
    <property type="match status" value="1"/>
</dbReference>
<feature type="domain" description="KASH" evidence="10">
    <location>
        <begin position="616"/>
        <end position="675"/>
    </location>
</feature>
<protein>
    <submittedName>
        <fullName evidence="12">Nesprin-2</fullName>
    </submittedName>
</protein>
<keyword evidence="2 7" id="KW-0812">Transmembrane</keyword>
<feature type="compositionally biased region" description="Low complexity" evidence="8">
    <location>
        <begin position="543"/>
        <end position="555"/>
    </location>
</feature>
<feature type="transmembrane region" description="Helical" evidence="9">
    <location>
        <begin position="627"/>
        <end position="647"/>
    </location>
</feature>
<evidence type="ECO:0000256" key="3">
    <source>
        <dbReference type="ARBA" id="ARBA00022989"/>
    </source>
</evidence>
<dbReference type="SUPFAM" id="SSF46966">
    <property type="entry name" value="Spectrin repeat"/>
    <property type="match status" value="2"/>
</dbReference>
<proteinExistence type="inferred from homology"/>
<evidence type="ECO:0000256" key="9">
    <source>
        <dbReference type="SAM" id="Phobius"/>
    </source>
</evidence>
<evidence type="ECO:0000256" key="8">
    <source>
        <dbReference type="SAM" id="MobiDB-lite"/>
    </source>
</evidence>
<dbReference type="Pfam" id="PF10541">
    <property type="entry name" value="KASH"/>
    <property type="match status" value="1"/>
</dbReference>
<sequence length="675" mass="75578">MPGETLCPGSRHGDDWICTAGSVEEEEEEEEERPESRVHLHGQCGLSLYLNPAESPVSECDSSSLSDMNEALQDWTSAAHPAQDWTSAADPAQDWTSAADPAQDGALSLEACIQLEKRWMLWHEFMKEYSCFDDWLRLAEKVAATPNSSHVLYATAKEELRKFETLQAETRSRLAQLDKLVQRSRSLVSLFKGTMRSRLVATTRDCGQRWDQLSRTVESICRRLKHFVSLREDFERQREEMAVWLADMNLRLTEVEHFSGRDACAKMQQLQSFQELVGENTARLNALLEQGEELIQRSEPGDAQAIEGQLQELLVYCADVFEGVGRLHTRLLSMRLVFEEDWLLYPPSDSGCPSETLLEEDNVFDKASVTEPETSRAQPIQEHLVLEWDPSVDIGGSVSHDDEDSSYFSAVAGVYNQEEALGKRSLKRRVCLQGLESRLEDEAPPQALVPGVTSNSPLHSALWRSSTPDRNFSETVNFDPERISAWLGQTDRHTEANPDQNPCSKAVQTEPNSQGSSGSEHGGRIRENVLSQRHPCPRLTAHSSTSSKPASSCDSEPCSDWRIHRCLSDPQGLEEVPRHCSQSEDGTLIQKHCISEGEEAAQADWWSYGTSRPRSHGLAGILWAPKLFYILLVILLLAVVICLPSAFSKSECHHANTLARSFHLALRYVNGPPPT</sequence>
<dbReference type="PANTHER" id="PTHR21640">
    <property type="match status" value="1"/>
</dbReference>
<dbReference type="InParanoid" id="A0A6J2VPK1"/>
<evidence type="ECO:0000256" key="6">
    <source>
        <dbReference type="ARBA" id="ARBA00046312"/>
    </source>
</evidence>
<name>A0A6J2VPK1_CHACN</name>
<keyword evidence="4 7" id="KW-0472">Membrane</keyword>
<feature type="region of interest" description="Disordered" evidence="8">
    <location>
        <begin position="81"/>
        <end position="101"/>
    </location>
</feature>
<evidence type="ECO:0000256" key="5">
    <source>
        <dbReference type="ARBA" id="ARBA00023242"/>
    </source>
</evidence>
<dbReference type="CDD" id="cd00176">
    <property type="entry name" value="SPEC"/>
    <property type="match status" value="1"/>
</dbReference>
<reference evidence="12" key="1">
    <citation type="submission" date="2025-08" db="UniProtKB">
        <authorList>
            <consortium name="RefSeq"/>
        </authorList>
    </citation>
    <scope>IDENTIFICATION</scope>
</reference>